<dbReference type="AlphaFoldDB" id="A0A1Q2M466"/>
<dbReference type="OrthoDB" id="5736883at2"/>
<name>A0A1Q2M466_9GAMM</name>
<evidence type="ECO:0000313" key="1">
    <source>
        <dbReference type="EMBL" id="AQQ67491.1"/>
    </source>
</evidence>
<proteinExistence type="predicted"/>
<dbReference type="Proteomes" id="UP000188219">
    <property type="component" value="Chromosome"/>
</dbReference>
<organism evidence="1 2">
    <name type="scientific">Microbulbifer agarilyticus</name>
    <dbReference type="NCBI Taxonomy" id="260552"/>
    <lineage>
        <taxon>Bacteria</taxon>
        <taxon>Pseudomonadati</taxon>
        <taxon>Pseudomonadota</taxon>
        <taxon>Gammaproteobacteria</taxon>
        <taxon>Cellvibrionales</taxon>
        <taxon>Microbulbiferaceae</taxon>
        <taxon>Microbulbifer</taxon>
    </lineage>
</organism>
<dbReference type="STRING" id="260552.Mag101_07440"/>
<evidence type="ECO:0000313" key="2">
    <source>
        <dbReference type="Proteomes" id="UP000188219"/>
    </source>
</evidence>
<accession>A0A1Q2M466</accession>
<dbReference type="EMBL" id="CP019650">
    <property type="protein sequence ID" value="AQQ67491.1"/>
    <property type="molecule type" value="Genomic_DNA"/>
</dbReference>
<reference evidence="1" key="1">
    <citation type="submission" date="2017-02" db="EMBL/GenBank/DDBJ databases">
        <title>Genome of Microbulbifer agarilyticus GP101.</title>
        <authorList>
            <person name="Jung J."/>
            <person name="Bae S.S."/>
            <person name="Baek K."/>
        </authorList>
    </citation>
    <scope>NUCLEOTIDE SEQUENCE [LARGE SCALE GENOMIC DNA]</scope>
    <source>
        <strain evidence="1">GP101</strain>
    </source>
</reference>
<protein>
    <submittedName>
        <fullName evidence="1">Uncharacterized protein</fullName>
    </submittedName>
</protein>
<gene>
    <name evidence="1" type="ORF">Mag101_07440</name>
</gene>
<keyword evidence="2" id="KW-1185">Reference proteome</keyword>
<sequence>MPGFRFARQIARDFNRPDYFNMLRTMSSTEFDHWYSVHRDKPLHQETLLWQLAHIAAGSYGGKPSDYFPEHRRPKTVKQQIAIWQSMG</sequence>
<dbReference type="KEGG" id="maga:Mag101_07440"/>